<dbReference type="InterPro" id="IPR003594">
    <property type="entry name" value="HATPase_dom"/>
</dbReference>
<dbReference type="SMART" id="SM00086">
    <property type="entry name" value="PAC"/>
    <property type="match status" value="1"/>
</dbReference>
<dbReference type="PANTHER" id="PTHR43547:SF2">
    <property type="entry name" value="HYBRID SIGNAL TRANSDUCTION HISTIDINE KINASE C"/>
    <property type="match status" value="1"/>
</dbReference>
<dbReference type="SUPFAM" id="SSF55874">
    <property type="entry name" value="ATPase domain of HSP90 chaperone/DNA topoisomerase II/histidine kinase"/>
    <property type="match status" value="1"/>
</dbReference>
<evidence type="ECO:0000313" key="5">
    <source>
        <dbReference type="Proteomes" id="UP001271789"/>
    </source>
</evidence>
<dbReference type="AlphaFoldDB" id="A0AAE4MLR9"/>
<dbReference type="GO" id="GO:0000155">
    <property type="term" value="F:phosphorelay sensor kinase activity"/>
    <property type="evidence" value="ECO:0007669"/>
    <property type="project" value="TreeGrafter"/>
</dbReference>
<protein>
    <submittedName>
        <fullName evidence="4">Adaptive-response sensory-kinase SasA</fullName>
        <ecNumber evidence="4">2.7.-.-</ecNumber>
    </submittedName>
</protein>
<feature type="domain" description="PAC" evidence="3">
    <location>
        <begin position="125"/>
        <end position="177"/>
    </location>
</feature>
<dbReference type="InterPro" id="IPR000014">
    <property type="entry name" value="PAS"/>
</dbReference>
<name>A0AAE4MLR9_9EURY</name>
<dbReference type="PANTHER" id="PTHR43547">
    <property type="entry name" value="TWO-COMPONENT HISTIDINE KINASE"/>
    <property type="match status" value="1"/>
</dbReference>
<dbReference type="SUPFAM" id="SSF55785">
    <property type="entry name" value="PYP-like sensor domain (PAS domain)"/>
    <property type="match status" value="1"/>
</dbReference>
<dbReference type="InterPro" id="IPR013655">
    <property type="entry name" value="PAS_fold_3"/>
</dbReference>
<dbReference type="NCBIfam" id="TIGR00229">
    <property type="entry name" value="sensory_box"/>
    <property type="match status" value="1"/>
</dbReference>
<dbReference type="PROSITE" id="PS50113">
    <property type="entry name" value="PAC"/>
    <property type="match status" value="1"/>
</dbReference>
<dbReference type="SMART" id="SM00065">
    <property type="entry name" value="GAF"/>
    <property type="match status" value="1"/>
</dbReference>
<keyword evidence="1" id="KW-0597">Phosphoprotein</keyword>
<dbReference type="EMBL" id="JAWDKD010000019">
    <property type="protein sequence ID" value="MDV0447363.1"/>
    <property type="molecule type" value="Genomic_DNA"/>
</dbReference>
<keyword evidence="4" id="KW-0808">Transferase</keyword>
<dbReference type="EC" id="2.7.-.-" evidence="4"/>
<dbReference type="InterPro" id="IPR005467">
    <property type="entry name" value="His_kinase_dom"/>
</dbReference>
<evidence type="ECO:0000256" key="1">
    <source>
        <dbReference type="ARBA" id="ARBA00022553"/>
    </source>
</evidence>
<organism evidence="4 5">
    <name type="scientific">Methanolapillus africanus</name>
    <dbReference type="NCBI Taxonomy" id="3028297"/>
    <lineage>
        <taxon>Archaea</taxon>
        <taxon>Methanobacteriati</taxon>
        <taxon>Methanobacteriota</taxon>
        <taxon>Stenosarchaea group</taxon>
        <taxon>Methanomicrobia</taxon>
        <taxon>Methanosarcinales</taxon>
        <taxon>Methanosarcinaceae</taxon>
        <taxon>Methanolapillus</taxon>
    </lineage>
</organism>
<dbReference type="Gene3D" id="3.30.450.40">
    <property type="match status" value="1"/>
</dbReference>
<proteinExistence type="predicted"/>
<keyword evidence="5" id="KW-1185">Reference proteome</keyword>
<dbReference type="Pfam" id="PF02518">
    <property type="entry name" value="HATPase_c"/>
    <property type="match status" value="1"/>
</dbReference>
<evidence type="ECO:0000313" key="4">
    <source>
        <dbReference type="EMBL" id="MDV0447363.1"/>
    </source>
</evidence>
<dbReference type="InterPro" id="IPR036890">
    <property type="entry name" value="HATPase_C_sf"/>
</dbReference>
<dbReference type="InterPro" id="IPR001610">
    <property type="entry name" value="PAC"/>
</dbReference>
<dbReference type="InterPro" id="IPR003018">
    <property type="entry name" value="GAF"/>
</dbReference>
<dbReference type="PROSITE" id="PS50109">
    <property type="entry name" value="HIS_KIN"/>
    <property type="match status" value="1"/>
</dbReference>
<dbReference type="Gene3D" id="3.30.565.10">
    <property type="entry name" value="Histidine kinase-like ATPase, C-terminal domain"/>
    <property type="match status" value="1"/>
</dbReference>
<comment type="caution">
    <text evidence="4">The sequence shown here is derived from an EMBL/GenBank/DDBJ whole genome shotgun (WGS) entry which is preliminary data.</text>
</comment>
<dbReference type="InterPro" id="IPR035965">
    <property type="entry name" value="PAS-like_dom_sf"/>
</dbReference>
<gene>
    <name evidence="4" type="primary">sasA</name>
    <name evidence="4" type="ORF">MsAg5_12490</name>
</gene>
<evidence type="ECO:0000259" key="3">
    <source>
        <dbReference type="PROSITE" id="PS50113"/>
    </source>
</evidence>
<dbReference type="InterPro" id="IPR000700">
    <property type="entry name" value="PAS-assoc_C"/>
</dbReference>
<accession>A0AAE4MLR9</accession>
<evidence type="ECO:0000259" key="2">
    <source>
        <dbReference type="PROSITE" id="PS50109"/>
    </source>
</evidence>
<feature type="domain" description="Histidine kinase" evidence="2">
    <location>
        <begin position="417"/>
        <end position="597"/>
    </location>
</feature>
<sequence length="668" mass="76631">MCRDNARARLLRAAAPSILSPLQFINLEVIFHSVCKKRCVNMTDSDIENELEFILNSSPVIVFRFRAEPGLPVEYISKNVIQLGYPAEEFSDYHYNYENIIYLDDLAGVRRSFEKYSMATDLFGFTITYRIYTKFGSVRWVEQRTIIGRNESGKITHYQGLVFDVTEQKKAEEDTALSLARQEVLLTLKKMSASPLQEIVDFVREEAVRLSKSRVGYLAFPTPDETALIMHSWSKTSVRECSIDENNRPYVYPLHDTGLWGEAVRTRQPLILNDYTTSNPLKKGYPKGHVTLHRYMHVPILDGGRVVIVVGVGNKDTDYNDSDVMHLTLLMQGLWELIQKKRLEEALQKRSQELSDHYAKLRTMSMMSREFLEDVHKSVEIADKHNVYKYKNLLAEEFILLSYEQQQSVIEQGLILANRVKHLVDSILYLSMERSGMLNYRIERIDLKSLFEHVSLNTILLIEDKGICFRKKFPEHLPAIIGDSERLLVVFTTLIENACVNTPQGGEISLKVSLSDDGNMIEITVADTGKPISDPEIPYLFQSITFIDSNRSYSTHLEGVESGLYVAKNIILAHQGEILAKARQSGAYFVVRLPVLKESGTEMVGECENEFDKNNEYGYGCEYERECECERDCERVYKRECGRERRRGCGSECETQNCLDCSEELNDN</sequence>
<dbReference type="InterPro" id="IPR029016">
    <property type="entry name" value="GAF-like_dom_sf"/>
</dbReference>
<reference evidence="4" key="1">
    <citation type="submission" date="2023-06" db="EMBL/GenBank/DDBJ databases">
        <title>Genome sequence of Methanosarcinaceae archaeon Ag5.</title>
        <authorList>
            <person name="Protasov E."/>
            <person name="Platt K."/>
            <person name="Poehlein A."/>
            <person name="Daniel R."/>
            <person name="Brune A."/>
        </authorList>
    </citation>
    <scope>NUCLEOTIDE SEQUENCE</scope>
    <source>
        <strain evidence="4">Ag5</strain>
    </source>
</reference>
<dbReference type="SUPFAM" id="SSF55781">
    <property type="entry name" value="GAF domain-like"/>
    <property type="match status" value="1"/>
</dbReference>
<dbReference type="SMART" id="SM00387">
    <property type="entry name" value="HATPase_c"/>
    <property type="match status" value="1"/>
</dbReference>
<dbReference type="Gene3D" id="3.30.450.20">
    <property type="entry name" value="PAS domain"/>
    <property type="match status" value="1"/>
</dbReference>
<dbReference type="Proteomes" id="UP001271789">
    <property type="component" value="Unassembled WGS sequence"/>
</dbReference>
<dbReference type="Pfam" id="PF13185">
    <property type="entry name" value="GAF_2"/>
    <property type="match status" value="1"/>
</dbReference>
<dbReference type="Pfam" id="PF08447">
    <property type="entry name" value="PAS_3"/>
    <property type="match status" value="1"/>
</dbReference>